<dbReference type="PROSITE" id="PS00108">
    <property type="entry name" value="PROTEIN_KINASE_ST"/>
    <property type="match status" value="1"/>
</dbReference>
<dbReference type="InterPro" id="IPR053235">
    <property type="entry name" value="Ser_Thr_kinase"/>
</dbReference>
<keyword evidence="3" id="KW-1185">Reference proteome</keyword>
<dbReference type="AlphaFoldDB" id="A0AAU9JW90"/>
<dbReference type="InterPro" id="IPR000719">
    <property type="entry name" value="Prot_kinase_dom"/>
</dbReference>
<gene>
    <name evidence="2" type="ORF">BSTOLATCC_MIC51227</name>
</gene>
<dbReference type="CDD" id="cd00180">
    <property type="entry name" value="PKc"/>
    <property type="match status" value="1"/>
</dbReference>
<name>A0AAU9JW90_9CILI</name>
<dbReference type="InterPro" id="IPR008271">
    <property type="entry name" value="Ser/Thr_kinase_AS"/>
</dbReference>
<accession>A0AAU9JW90</accession>
<dbReference type="PROSITE" id="PS50011">
    <property type="entry name" value="PROTEIN_KINASE_DOM"/>
    <property type="match status" value="1"/>
</dbReference>
<evidence type="ECO:0000313" key="3">
    <source>
        <dbReference type="Proteomes" id="UP001162131"/>
    </source>
</evidence>
<dbReference type="Gene3D" id="1.10.510.10">
    <property type="entry name" value="Transferase(Phosphotransferase) domain 1"/>
    <property type="match status" value="1"/>
</dbReference>
<reference evidence="2" key="1">
    <citation type="submission" date="2021-09" db="EMBL/GenBank/DDBJ databases">
        <authorList>
            <consortium name="AG Swart"/>
            <person name="Singh M."/>
            <person name="Singh A."/>
            <person name="Seah K."/>
            <person name="Emmerich C."/>
        </authorList>
    </citation>
    <scope>NUCLEOTIDE SEQUENCE</scope>
    <source>
        <strain evidence="2">ATCC30299</strain>
    </source>
</reference>
<dbReference type="GO" id="GO:0005524">
    <property type="term" value="F:ATP binding"/>
    <property type="evidence" value="ECO:0007669"/>
    <property type="project" value="InterPro"/>
</dbReference>
<evidence type="ECO:0000259" key="1">
    <source>
        <dbReference type="PROSITE" id="PS50011"/>
    </source>
</evidence>
<dbReference type="Pfam" id="PF00069">
    <property type="entry name" value="Pkinase"/>
    <property type="match status" value="1"/>
</dbReference>
<organism evidence="2 3">
    <name type="scientific">Blepharisma stoltei</name>
    <dbReference type="NCBI Taxonomy" id="1481888"/>
    <lineage>
        <taxon>Eukaryota</taxon>
        <taxon>Sar</taxon>
        <taxon>Alveolata</taxon>
        <taxon>Ciliophora</taxon>
        <taxon>Postciliodesmatophora</taxon>
        <taxon>Heterotrichea</taxon>
        <taxon>Heterotrichida</taxon>
        <taxon>Blepharismidae</taxon>
        <taxon>Blepharisma</taxon>
    </lineage>
</organism>
<dbReference type="SUPFAM" id="SSF56112">
    <property type="entry name" value="Protein kinase-like (PK-like)"/>
    <property type="match status" value="1"/>
</dbReference>
<dbReference type="Proteomes" id="UP001162131">
    <property type="component" value="Unassembled WGS sequence"/>
</dbReference>
<dbReference type="GO" id="GO:0004674">
    <property type="term" value="F:protein serine/threonine kinase activity"/>
    <property type="evidence" value="ECO:0007669"/>
    <property type="project" value="TreeGrafter"/>
</dbReference>
<protein>
    <recommendedName>
        <fullName evidence="1">Protein kinase domain-containing protein</fullName>
    </recommendedName>
</protein>
<comment type="caution">
    <text evidence="2">The sequence shown here is derived from an EMBL/GenBank/DDBJ whole genome shotgun (WGS) entry which is preliminary data.</text>
</comment>
<dbReference type="GO" id="GO:0005737">
    <property type="term" value="C:cytoplasm"/>
    <property type="evidence" value="ECO:0007669"/>
    <property type="project" value="TreeGrafter"/>
</dbReference>
<dbReference type="EMBL" id="CAJZBQ010000051">
    <property type="protein sequence ID" value="CAG9330646.1"/>
    <property type="molecule type" value="Genomic_DNA"/>
</dbReference>
<feature type="domain" description="Protein kinase" evidence="1">
    <location>
        <begin position="274"/>
        <end position="571"/>
    </location>
</feature>
<dbReference type="SMART" id="SM00220">
    <property type="entry name" value="S_TKc"/>
    <property type="match status" value="1"/>
</dbReference>
<proteinExistence type="predicted"/>
<dbReference type="PANTHER" id="PTHR24361">
    <property type="entry name" value="MITOGEN-ACTIVATED KINASE KINASE KINASE"/>
    <property type="match status" value="1"/>
</dbReference>
<sequence>MEATLENFISNILINLRNLADERLPGISQLLKSGCSIMPLGILKEIKPNVQDLATSAPSLFFNAAALYYAKFIQLIEVTNLADEWTLIPQYLKLIGIMKNLCNGENHLKEVNFEPWLKLIIDSIKEVLFSYETIEKTFAFLNILKEIEKQFDPQVLAQKEQFEFIDLGIQEYVGGEEDLIKSYFTVKTIKEGWGFDLFYSEGSWIEKARSWLEEESIETCDKILVKSILNKLNSFTNKYYPEIEDDITRFCEKFEMDSSNIKSLELLEIQNLSLPKKDIFLSSEFSPIFEDHWIGDNSQIEIVSPILKLWSNEGISIFEYKCLLNENHICIKIFKEGNSDIILNQYQKEKECYEKLSSTRATIYLKYFGTFDYKQQHFIIIELCKCDLSKLIPNNVHFSDNDLAYFAYLFIEALSDLKKKNKIYHRDIKPANIVISQTNEFKLIDFNISDNIDEPSDSHTLELPCKGTPSDAAAEIYRGLQYKESVKYSRERADVYSLGLVILQMAKSELLSNEREDVESFNQRIKIYIANSRPQTSWFKELLDKMLEENYKNRPRFEWLLNFIKSNEEFMKCKEGYKKDWVSGLNN</sequence>
<evidence type="ECO:0000313" key="2">
    <source>
        <dbReference type="EMBL" id="CAG9330646.1"/>
    </source>
</evidence>
<dbReference type="InterPro" id="IPR011009">
    <property type="entry name" value="Kinase-like_dom_sf"/>
</dbReference>